<reference evidence="1 2" key="1">
    <citation type="submission" date="2016-12" db="EMBL/GenBank/DDBJ databases">
        <title>Genome sequencing of Methylocaldum marinum.</title>
        <authorList>
            <person name="Takeuchi M."/>
            <person name="Kamagata Y."/>
            <person name="Hiraoka S."/>
            <person name="Oshima K."/>
            <person name="Hattori M."/>
            <person name="Iwasaki W."/>
        </authorList>
    </citation>
    <scope>NUCLEOTIDE SEQUENCE [LARGE SCALE GENOMIC DNA]</scope>
    <source>
        <strain evidence="1 2">S8</strain>
    </source>
</reference>
<evidence type="ECO:0000313" key="1">
    <source>
        <dbReference type="EMBL" id="BBA36495.1"/>
    </source>
</evidence>
<dbReference type="AlphaFoldDB" id="A0A250KXZ9"/>
<proteinExistence type="predicted"/>
<dbReference type="Proteomes" id="UP000266313">
    <property type="component" value="Chromosome"/>
</dbReference>
<organism evidence="1 2">
    <name type="scientific">Methylocaldum marinum</name>
    <dbReference type="NCBI Taxonomy" id="1432792"/>
    <lineage>
        <taxon>Bacteria</taxon>
        <taxon>Pseudomonadati</taxon>
        <taxon>Pseudomonadota</taxon>
        <taxon>Gammaproteobacteria</taxon>
        <taxon>Methylococcales</taxon>
        <taxon>Methylococcaceae</taxon>
        <taxon>Methylocaldum</taxon>
    </lineage>
</organism>
<protein>
    <submittedName>
        <fullName evidence="1">Uncharacterized protein</fullName>
    </submittedName>
</protein>
<keyword evidence="2" id="KW-1185">Reference proteome</keyword>
<accession>A0A250KXZ9</accession>
<dbReference type="EMBL" id="AP017928">
    <property type="protein sequence ID" value="BBA36495.1"/>
    <property type="molecule type" value="Genomic_DNA"/>
</dbReference>
<sequence>MSSLNLGLSEKDDVQAFIEALENARPNEFTGFTATFAEGNETAWGRFIKGAYNLRSHGGLAFFS</sequence>
<dbReference type="KEGG" id="mmai:sS8_4565"/>
<dbReference type="RefSeq" id="WP_145986649.1">
    <property type="nucleotide sequence ID" value="NZ_AP017928.1"/>
</dbReference>
<name>A0A250KXZ9_9GAMM</name>
<gene>
    <name evidence="1" type="ORF">sS8_4565</name>
</gene>
<evidence type="ECO:0000313" key="2">
    <source>
        <dbReference type="Proteomes" id="UP000266313"/>
    </source>
</evidence>